<comment type="similarity">
    <text evidence="1 4">Belongs to the metallophosphoesterase superfamily. YfcE family.</text>
</comment>
<evidence type="ECO:0000313" key="7">
    <source>
        <dbReference type="Proteomes" id="UP000593890"/>
    </source>
</evidence>
<dbReference type="InterPro" id="IPR029052">
    <property type="entry name" value="Metallo-depent_PP-like"/>
</dbReference>
<dbReference type="NCBIfam" id="TIGR00040">
    <property type="entry name" value="yfcE"/>
    <property type="match status" value="1"/>
</dbReference>
<keyword evidence="3" id="KW-0378">Hydrolase</keyword>
<dbReference type="GO" id="GO:0016787">
    <property type="term" value="F:hydrolase activity"/>
    <property type="evidence" value="ECO:0007669"/>
    <property type="project" value="UniProtKB-UniRule"/>
</dbReference>
<dbReference type="InterPro" id="IPR020935">
    <property type="entry name" value="PdiEstase_YfcE_CS"/>
</dbReference>
<dbReference type="Pfam" id="PF12850">
    <property type="entry name" value="Metallophos_2"/>
    <property type="match status" value="1"/>
</dbReference>
<accession>A0A7I8D870</accession>
<evidence type="ECO:0000256" key="4">
    <source>
        <dbReference type="RuleBase" id="RU362039"/>
    </source>
</evidence>
<organism evidence="6 7">
    <name type="scientific">Solibaculum mannosilyticum</name>
    <dbReference type="NCBI Taxonomy" id="2780922"/>
    <lineage>
        <taxon>Bacteria</taxon>
        <taxon>Bacillati</taxon>
        <taxon>Bacillota</taxon>
        <taxon>Clostridia</taxon>
        <taxon>Eubacteriales</taxon>
        <taxon>Oscillospiraceae</taxon>
        <taxon>Solibaculum</taxon>
    </lineage>
</organism>
<keyword evidence="7" id="KW-1185">Reference proteome</keyword>
<dbReference type="RefSeq" id="WP_215533181.1">
    <property type="nucleotide sequence ID" value="NZ_AP023321.1"/>
</dbReference>
<dbReference type="Gene3D" id="3.60.21.10">
    <property type="match status" value="1"/>
</dbReference>
<name>A0A7I8D870_9FIRM</name>
<dbReference type="InterPro" id="IPR041802">
    <property type="entry name" value="MPP_YfcE"/>
</dbReference>
<feature type="domain" description="Calcineurin-like phosphoesterase" evidence="5">
    <location>
        <begin position="1"/>
        <end position="145"/>
    </location>
</feature>
<dbReference type="Proteomes" id="UP000593890">
    <property type="component" value="Chromosome"/>
</dbReference>
<dbReference type="CDD" id="cd00841">
    <property type="entry name" value="MPP_YfcE"/>
    <property type="match status" value="1"/>
</dbReference>
<evidence type="ECO:0000256" key="3">
    <source>
        <dbReference type="ARBA" id="ARBA00022801"/>
    </source>
</evidence>
<dbReference type="EC" id="3.1.4.-" evidence="4"/>
<dbReference type="AlphaFoldDB" id="A0A7I8D870"/>
<dbReference type="KEGG" id="sman:C12CBH8_20420"/>
<dbReference type="InterPro" id="IPR024654">
    <property type="entry name" value="Calcineurin-like_PHP_lpxH"/>
</dbReference>
<reference evidence="7" key="1">
    <citation type="submission" date="2020-07" db="EMBL/GenBank/DDBJ databases">
        <title>Complete genome sequencing of Clostridia bacterium strain 12CBH8.</title>
        <authorList>
            <person name="Sakamoto M."/>
            <person name="Murakami T."/>
            <person name="Mori H."/>
        </authorList>
    </citation>
    <scope>NUCLEOTIDE SEQUENCE [LARGE SCALE GENOMIC DNA]</scope>
    <source>
        <strain evidence="7">12CBH8</strain>
    </source>
</reference>
<dbReference type="GO" id="GO:0046872">
    <property type="term" value="F:metal ion binding"/>
    <property type="evidence" value="ECO:0007669"/>
    <property type="project" value="UniProtKB-KW"/>
</dbReference>
<dbReference type="EMBL" id="AP023321">
    <property type="protein sequence ID" value="BCI61403.1"/>
    <property type="molecule type" value="Genomic_DNA"/>
</dbReference>
<evidence type="ECO:0000256" key="1">
    <source>
        <dbReference type="ARBA" id="ARBA00008950"/>
    </source>
</evidence>
<gene>
    <name evidence="6" type="ORF">C12CBH8_20420</name>
</gene>
<evidence type="ECO:0000259" key="5">
    <source>
        <dbReference type="Pfam" id="PF12850"/>
    </source>
</evidence>
<evidence type="ECO:0000256" key="2">
    <source>
        <dbReference type="ARBA" id="ARBA00022723"/>
    </source>
</evidence>
<proteinExistence type="inferred from homology"/>
<dbReference type="PANTHER" id="PTHR11124">
    <property type="entry name" value="VACUOLAR SORTING PROTEIN VPS29"/>
    <property type="match status" value="1"/>
</dbReference>
<keyword evidence="2 4" id="KW-0479">Metal-binding</keyword>
<protein>
    <recommendedName>
        <fullName evidence="4">Phosphoesterase</fullName>
        <ecNumber evidence="4">3.1.4.-</ecNumber>
    </recommendedName>
</protein>
<dbReference type="SUPFAM" id="SSF56300">
    <property type="entry name" value="Metallo-dependent phosphatases"/>
    <property type="match status" value="1"/>
</dbReference>
<evidence type="ECO:0000313" key="6">
    <source>
        <dbReference type="EMBL" id="BCI61403.1"/>
    </source>
</evidence>
<dbReference type="InterPro" id="IPR000979">
    <property type="entry name" value="Phosphodiesterase_MJ0936/Vps29"/>
</dbReference>
<comment type="cofactor">
    <cofactor evidence="4">
        <name>a divalent metal cation</name>
        <dbReference type="ChEBI" id="CHEBI:60240"/>
    </cofactor>
</comment>
<sequence length="158" mass="17217">MRILVVSDTHGDIYSLQQAVLQQPKAEVIIHLGDGASEASDLKFQYPNKAVLQVRGNCDWGSSLPIFGTQTIEGKRFFFTHGHAYHAKSGMLSLVMAARENHADVLLFGHTHLAVTDYENGLYIMNPGTLSGSGCGRKTYGIVDITPAGIVTNIMNLR</sequence>
<dbReference type="PROSITE" id="PS01269">
    <property type="entry name" value="UPF0025"/>
    <property type="match status" value="1"/>
</dbReference>